<dbReference type="AlphaFoldDB" id="A0A330L747"/>
<evidence type="ECO:0000313" key="3">
    <source>
        <dbReference type="EMBL" id="SPP65683.1"/>
    </source>
</evidence>
<dbReference type="GO" id="GO:0003676">
    <property type="term" value="F:nucleic acid binding"/>
    <property type="evidence" value="ECO:0007669"/>
    <property type="project" value="InterPro"/>
</dbReference>
<dbReference type="InParanoid" id="A0A330L747"/>
<sequence length="127" mass="14216">MCDPRHEFGRDGETSAEQFLRRKGYAILERNLRTTIGELDLVADDHGVLVFVEVKARTTGAFGGALLAVDRRKQAKLIRLAGQYLAQRHLSDRVCRFDVVLVQGGAESSRQIEHIEHAFDAPDQAGW</sequence>
<dbReference type="Gene3D" id="3.40.1350.10">
    <property type="match status" value="1"/>
</dbReference>
<dbReference type="NCBIfam" id="TIGR00252">
    <property type="entry name" value="YraN family protein"/>
    <property type="match status" value="1"/>
</dbReference>
<dbReference type="NCBIfam" id="NF009150">
    <property type="entry name" value="PRK12497.1-3"/>
    <property type="match status" value="1"/>
</dbReference>
<dbReference type="PANTHER" id="PTHR34039">
    <property type="entry name" value="UPF0102 PROTEIN YRAN"/>
    <property type="match status" value="1"/>
</dbReference>
<dbReference type="RefSeq" id="WP_121989932.1">
    <property type="nucleotide sequence ID" value="NZ_OUNR01000017.1"/>
</dbReference>
<dbReference type="EMBL" id="OUNR01000017">
    <property type="protein sequence ID" value="SPP65683.1"/>
    <property type="molecule type" value="Genomic_DNA"/>
</dbReference>
<proteinExistence type="inferred from homology"/>
<evidence type="ECO:0000256" key="1">
    <source>
        <dbReference type="ARBA" id="ARBA00006738"/>
    </source>
</evidence>
<dbReference type="Proteomes" id="UP000248168">
    <property type="component" value="Unassembled WGS sequence"/>
</dbReference>
<keyword evidence="4" id="KW-1185">Reference proteome</keyword>
<organism evidence="3 4">
    <name type="scientific">Nitrospira lenta</name>
    <dbReference type="NCBI Taxonomy" id="1436998"/>
    <lineage>
        <taxon>Bacteria</taxon>
        <taxon>Pseudomonadati</taxon>
        <taxon>Nitrospirota</taxon>
        <taxon>Nitrospiria</taxon>
        <taxon>Nitrospirales</taxon>
        <taxon>Nitrospiraceae</taxon>
        <taxon>Nitrospira</taxon>
    </lineage>
</organism>
<dbReference type="NCBIfam" id="NF009154">
    <property type="entry name" value="PRK12497.3-3"/>
    <property type="match status" value="1"/>
</dbReference>
<dbReference type="FunCoup" id="A0A330L747">
    <property type="interactions" value="252"/>
</dbReference>
<gene>
    <name evidence="3" type="ORF">NITLEN_40156</name>
</gene>
<accession>A0A330L747</accession>
<reference evidence="4" key="1">
    <citation type="submission" date="2018-04" db="EMBL/GenBank/DDBJ databases">
        <authorList>
            <person name="Lucker S."/>
            <person name="Sakoula D."/>
        </authorList>
    </citation>
    <scope>NUCLEOTIDE SEQUENCE [LARGE SCALE GENOMIC DNA]</scope>
</reference>
<dbReference type="OrthoDB" id="9794876at2"/>
<dbReference type="InterPro" id="IPR003509">
    <property type="entry name" value="UPF0102_YraN-like"/>
</dbReference>
<name>A0A330L747_9BACT</name>
<evidence type="ECO:0000313" key="4">
    <source>
        <dbReference type="Proteomes" id="UP000248168"/>
    </source>
</evidence>
<comment type="similarity">
    <text evidence="1 2">Belongs to the UPF0102 family.</text>
</comment>
<dbReference type="CDD" id="cd20736">
    <property type="entry name" value="PoNe_Nuclease"/>
    <property type="match status" value="1"/>
</dbReference>
<evidence type="ECO:0000256" key="2">
    <source>
        <dbReference type="HAMAP-Rule" id="MF_00048"/>
    </source>
</evidence>
<dbReference type="InterPro" id="IPR011856">
    <property type="entry name" value="tRNA_endonuc-like_dom_sf"/>
</dbReference>
<dbReference type="PANTHER" id="PTHR34039:SF1">
    <property type="entry name" value="UPF0102 PROTEIN YRAN"/>
    <property type="match status" value="1"/>
</dbReference>
<dbReference type="SUPFAM" id="SSF52980">
    <property type="entry name" value="Restriction endonuclease-like"/>
    <property type="match status" value="1"/>
</dbReference>
<dbReference type="Pfam" id="PF02021">
    <property type="entry name" value="UPF0102"/>
    <property type="match status" value="1"/>
</dbReference>
<protein>
    <recommendedName>
        <fullName evidence="2">UPF0102 protein NITLEN_40156</fullName>
    </recommendedName>
</protein>
<dbReference type="InterPro" id="IPR011335">
    <property type="entry name" value="Restrct_endonuc-II-like"/>
</dbReference>
<dbReference type="HAMAP" id="MF_00048">
    <property type="entry name" value="UPF0102"/>
    <property type="match status" value="1"/>
</dbReference>